<feature type="region of interest" description="Disordered" evidence="9">
    <location>
        <begin position="515"/>
        <end position="536"/>
    </location>
</feature>
<evidence type="ECO:0000256" key="6">
    <source>
        <dbReference type="ARBA" id="ARBA00023136"/>
    </source>
</evidence>
<dbReference type="CDD" id="cd17364">
    <property type="entry name" value="MFS_PhT"/>
    <property type="match status" value="1"/>
</dbReference>
<keyword evidence="2" id="KW-0813">Transport</keyword>
<evidence type="ECO:0000256" key="7">
    <source>
        <dbReference type="ARBA" id="ARBA00032043"/>
    </source>
</evidence>
<feature type="transmembrane region" description="Helical" evidence="10">
    <location>
        <begin position="303"/>
        <end position="320"/>
    </location>
</feature>
<reference evidence="12" key="1">
    <citation type="submission" date="2023-07" db="EMBL/GenBank/DDBJ databases">
        <title>A chromosome-level genome assembly of Lolium multiflorum.</title>
        <authorList>
            <person name="Chen Y."/>
            <person name="Copetti D."/>
            <person name="Kolliker R."/>
            <person name="Studer B."/>
        </authorList>
    </citation>
    <scope>NUCLEOTIDE SEQUENCE</scope>
    <source>
        <strain evidence="12">02402/16</strain>
        <tissue evidence="12">Leaf</tissue>
    </source>
</reference>
<dbReference type="Gene3D" id="1.20.1250.20">
    <property type="entry name" value="MFS general substrate transporter like domains"/>
    <property type="match status" value="2"/>
</dbReference>
<dbReference type="AlphaFoldDB" id="A0AAD8QP93"/>
<dbReference type="Proteomes" id="UP001231189">
    <property type="component" value="Unassembled WGS sequence"/>
</dbReference>
<evidence type="ECO:0000256" key="3">
    <source>
        <dbReference type="ARBA" id="ARBA00022692"/>
    </source>
</evidence>
<evidence type="ECO:0000256" key="5">
    <source>
        <dbReference type="ARBA" id="ARBA00022989"/>
    </source>
</evidence>
<feature type="transmembrane region" description="Helical" evidence="10">
    <location>
        <begin position="100"/>
        <end position="119"/>
    </location>
</feature>
<feature type="transmembrane region" description="Helical" evidence="10">
    <location>
        <begin position="125"/>
        <end position="143"/>
    </location>
</feature>
<dbReference type="GO" id="GO:0016020">
    <property type="term" value="C:membrane"/>
    <property type="evidence" value="ECO:0007669"/>
    <property type="project" value="UniProtKB-SubCell"/>
</dbReference>
<evidence type="ECO:0000256" key="4">
    <source>
        <dbReference type="ARBA" id="ARBA00022847"/>
    </source>
</evidence>
<evidence type="ECO:0000313" key="13">
    <source>
        <dbReference type="Proteomes" id="UP001231189"/>
    </source>
</evidence>
<dbReference type="PROSITE" id="PS00216">
    <property type="entry name" value="SUGAR_TRANSPORT_1"/>
    <property type="match status" value="1"/>
</dbReference>
<dbReference type="PROSITE" id="PS00217">
    <property type="entry name" value="SUGAR_TRANSPORT_2"/>
    <property type="match status" value="1"/>
</dbReference>
<comment type="similarity">
    <text evidence="8">Belongs to the major facilitator superfamily. Phosphate:H(+) symporter (TC 2.A.1.9) family.</text>
</comment>
<evidence type="ECO:0000259" key="11">
    <source>
        <dbReference type="PROSITE" id="PS50850"/>
    </source>
</evidence>
<evidence type="ECO:0000313" key="12">
    <source>
        <dbReference type="EMBL" id="KAK1605920.1"/>
    </source>
</evidence>
<keyword evidence="6 10" id="KW-0472">Membrane</keyword>
<dbReference type="PROSITE" id="PS50850">
    <property type="entry name" value="MFS"/>
    <property type="match status" value="1"/>
</dbReference>
<feature type="transmembrane region" description="Helical" evidence="10">
    <location>
        <begin position="487"/>
        <end position="508"/>
    </location>
</feature>
<keyword evidence="3 10" id="KW-0812">Transmembrane</keyword>
<sequence>MAPIRVLTALDHARTQYYHFKAIIIAGMGLFTDSYDLFCIVPVMKIIGRVYYPSSSAGDGGPGVMPPAVVSAIVSIALLGAVVGNLLFGVLGDRVGRGRVYGACLLLLVCSSLASGFSICRTRGCVLSSLCLFRFLLGVGVGGDYPLSATIMSEFANKRTRGAFIAAVFSMQGFGILASSGVTMVVAAAFDRFTGHPAPLDTPEAADIAWRVILMAGAVPAGLTFYWRMAMPETARFTALVQHDVLKATNDIGRVLTDLDLNGLDEDEDAAAIPRTPASFRYAPPASQYGLFSLAFLRQHGRNLFGCASTWFLLDIPYYSSTLFQSQIYRPWFPPASHQNVFREAYDVARFQAIIAVASTIPGYFVAVLLIERVGRRWLQMAGFFLMAAFLFALAGPYDHYWRGNGKNAWYIVLYGLTFFSANLGPNTTTFILPAELFPARLRSTCHGISAAAGKVGALVGSIGFLWASQERNRGEVQAGYEPGIGMMYALVILGAISLLGLAVTYFFTPETMGRSLEENESSEQGDQDLQDGDGGMTMRLQELNLTPKSPASLVSSHVSSSPIHPHRFSV</sequence>
<accession>A0AAD8QP93</accession>
<comment type="caution">
    <text evidence="12">The sequence shown here is derived from an EMBL/GenBank/DDBJ whole genome shotgun (WGS) entry which is preliminary data.</text>
</comment>
<protein>
    <recommendedName>
        <fullName evidence="7">H(+)/Pi cotransporter</fullName>
    </recommendedName>
</protein>
<feature type="region of interest" description="Disordered" evidence="9">
    <location>
        <begin position="551"/>
        <end position="571"/>
    </location>
</feature>
<keyword evidence="4" id="KW-0769">Symport</keyword>
<keyword evidence="2" id="KW-0592">Phosphate transport</keyword>
<dbReference type="PANTHER" id="PTHR24064">
    <property type="entry name" value="SOLUTE CARRIER FAMILY 22 MEMBER"/>
    <property type="match status" value="1"/>
</dbReference>
<dbReference type="SUPFAM" id="SSF103473">
    <property type="entry name" value="MFS general substrate transporter"/>
    <property type="match status" value="1"/>
</dbReference>
<feature type="transmembrane region" description="Helical" evidence="10">
    <location>
        <begin position="410"/>
        <end position="433"/>
    </location>
</feature>
<dbReference type="InterPro" id="IPR020846">
    <property type="entry name" value="MFS_dom"/>
</dbReference>
<dbReference type="EMBL" id="JAUUTY010000007">
    <property type="protein sequence ID" value="KAK1605920.1"/>
    <property type="molecule type" value="Genomic_DNA"/>
</dbReference>
<proteinExistence type="inferred from homology"/>
<dbReference type="GO" id="GO:0015293">
    <property type="term" value="F:symporter activity"/>
    <property type="evidence" value="ECO:0007669"/>
    <property type="project" value="UniProtKB-KW"/>
</dbReference>
<name>A0AAD8QP93_LOLMU</name>
<feature type="compositionally biased region" description="Acidic residues" evidence="9">
    <location>
        <begin position="519"/>
        <end position="532"/>
    </location>
</feature>
<keyword evidence="5 10" id="KW-1133">Transmembrane helix</keyword>
<dbReference type="Pfam" id="PF00083">
    <property type="entry name" value="Sugar_tr"/>
    <property type="match status" value="1"/>
</dbReference>
<feature type="transmembrane region" description="Helical" evidence="10">
    <location>
        <begin position="351"/>
        <end position="371"/>
    </location>
</feature>
<comment type="subcellular location">
    <subcellularLocation>
        <location evidence="1">Membrane</location>
        <topology evidence="1">Multi-pass membrane protein</topology>
    </subcellularLocation>
</comment>
<feature type="transmembrane region" description="Helical" evidence="10">
    <location>
        <begin position="445"/>
        <end position="467"/>
    </location>
</feature>
<feature type="transmembrane region" description="Helical" evidence="10">
    <location>
        <begin position="378"/>
        <end position="398"/>
    </location>
</feature>
<feature type="compositionally biased region" description="Low complexity" evidence="9">
    <location>
        <begin position="551"/>
        <end position="564"/>
    </location>
</feature>
<dbReference type="InterPro" id="IPR036259">
    <property type="entry name" value="MFS_trans_sf"/>
</dbReference>
<dbReference type="GO" id="GO:0006817">
    <property type="term" value="P:phosphate ion transport"/>
    <property type="evidence" value="ECO:0007669"/>
    <property type="project" value="UniProtKB-KW"/>
</dbReference>
<keyword evidence="13" id="KW-1185">Reference proteome</keyword>
<evidence type="ECO:0000256" key="1">
    <source>
        <dbReference type="ARBA" id="ARBA00004141"/>
    </source>
</evidence>
<feature type="transmembrane region" description="Helical" evidence="10">
    <location>
        <begin position="64"/>
        <end position="88"/>
    </location>
</feature>
<feature type="domain" description="Major facilitator superfamily (MFS) profile" evidence="11">
    <location>
        <begin position="22"/>
        <end position="513"/>
    </location>
</feature>
<dbReference type="InterPro" id="IPR005828">
    <property type="entry name" value="MFS_sugar_transport-like"/>
</dbReference>
<evidence type="ECO:0000256" key="2">
    <source>
        <dbReference type="ARBA" id="ARBA00022592"/>
    </source>
</evidence>
<feature type="transmembrane region" description="Helical" evidence="10">
    <location>
        <begin position="20"/>
        <end position="44"/>
    </location>
</feature>
<feature type="transmembrane region" description="Helical" evidence="10">
    <location>
        <begin position="208"/>
        <end position="227"/>
    </location>
</feature>
<evidence type="ECO:0000256" key="10">
    <source>
        <dbReference type="SAM" id="Phobius"/>
    </source>
</evidence>
<gene>
    <name evidence="12" type="ORF">QYE76_029593</name>
</gene>
<evidence type="ECO:0000256" key="9">
    <source>
        <dbReference type="SAM" id="MobiDB-lite"/>
    </source>
</evidence>
<dbReference type="InterPro" id="IPR005829">
    <property type="entry name" value="Sugar_transporter_CS"/>
</dbReference>
<evidence type="ECO:0000256" key="8">
    <source>
        <dbReference type="ARBA" id="ARBA00044504"/>
    </source>
</evidence>
<organism evidence="12 13">
    <name type="scientific">Lolium multiflorum</name>
    <name type="common">Italian ryegrass</name>
    <name type="synonym">Lolium perenne subsp. multiflorum</name>
    <dbReference type="NCBI Taxonomy" id="4521"/>
    <lineage>
        <taxon>Eukaryota</taxon>
        <taxon>Viridiplantae</taxon>
        <taxon>Streptophyta</taxon>
        <taxon>Embryophyta</taxon>
        <taxon>Tracheophyta</taxon>
        <taxon>Spermatophyta</taxon>
        <taxon>Magnoliopsida</taxon>
        <taxon>Liliopsida</taxon>
        <taxon>Poales</taxon>
        <taxon>Poaceae</taxon>
        <taxon>BOP clade</taxon>
        <taxon>Pooideae</taxon>
        <taxon>Poodae</taxon>
        <taxon>Poeae</taxon>
        <taxon>Poeae Chloroplast Group 2 (Poeae type)</taxon>
        <taxon>Loliodinae</taxon>
        <taxon>Loliinae</taxon>
        <taxon>Lolium</taxon>
    </lineage>
</organism>
<feature type="transmembrane region" description="Helical" evidence="10">
    <location>
        <begin position="164"/>
        <end position="188"/>
    </location>
</feature>